<reference evidence="1" key="1">
    <citation type="submission" date="2020-09" db="EMBL/GenBank/DDBJ databases">
        <authorList>
            <person name="Kikuchi T."/>
        </authorList>
    </citation>
    <scope>NUCLEOTIDE SEQUENCE</scope>
    <source>
        <strain evidence="1">SH1</strain>
    </source>
</reference>
<name>A0A811KMJ4_9BILA</name>
<dbReference type="EMBL" id="CAJFDH010000003">
    <property type="protein sequence ID" value="CAD5217425.1"/>
    <property type="molecule type" value="Genomic_DNA"/>
</dbReference>
<accession>A0A811KMJ4</accession>
<keyword evidence="2" id="KW-1185">Reference proteome</keyword>
<evidence type="ECO:0000313" key="1">
    <source>
        <dbReference type="EMBL" id="CAD5217425.1"/>
    </source>
</evidence>
<dbReference type="Proteomes" id="UP000614601">
    <property type="component" value="Unassembled WGS sequence"/>
</dbReference>
<dbReference type="Proteomes" id="UP000783686">
    <property type="component" value="Unassembled WGS sequence"/>
</dbReference>
<dbReference type="OrthoDB" id="10666282at2759"/>
<proteinExistence type="predicted"/>
<dbReference type="AlphaFoldDB" id="A0A811KMJ4"/>
<dbReference type="EMBL" id="CAJFCW020000003">
    <property type="protein sequence ID" value="CAG9107752.1"/>
    <property type="molecule type" value="Genomic_DNA"/>
</dbReference>
<evidence type="ECO:0000313" key="2">
    <source>
        <dbReference type="Proteomes" id="UP000614601"/>
    </source>
</evidence>
<protein>
    <submittedName>
        <fullName evidence="1">Uncharacterized protein</fullName>
    </submittedName>
</protein>
<comment type="caution">
    <text evidence="1">The sequence shown here is derived from an EMBL/GenBank/DDBJ whole genome shotgun (WGS) entry which is preliminary data.</text>
</comment>
<sequence>MIKNSTRQKSRKSVDDFYARLRKLVSKLMPDGRPEETLEETRQRARKIESTLRRAETERAETAIKLIGSNVNAAIAPQQPSTSMTRNHLQRAPLSGANAIMLQSDNPDVVATVIDEKQLARDQ</sequence>
<organism evidence="1 2">
    <name type="scientific">Bursaphelenchus okinawaensis</name>
    <dbReference type="NCBI Taxonomy" id="465554"/>
    <lineage>
        <taxon>Eukaryota</taxon>
        <taxon>Metazoa</taxon>
        <taxon>Ecdysozoa</taxon>
        <taxon>Nematoda</taxon>
        <taxon>Chromadorea</taxon>
        <taxon>Rhabditida</taxon>
        <taxon>Tylenchina</taxon>
        <taxon>Tylenchomorpha</taxon>
        <taxon>Aphelenchoidea</taxon>
        <taxon>Aphelenchoididae</taxon>
        <taxon>Bursaphelenchus</taxon>
    </lineage>
</organism>
<gene>
    <name evidence="1" type="ORF">BOKJ2_LOCUS7081</name>
</gene>